<reference evidence="3" key="1">
    <citation type="submission" date="2021-01" db="EMBL/GenBank/DDBJ databases">
        <authorList>
            <person name="Corre E."/>
            <person name="Pelletier E."/>
            <person name="Niang G."/>
            <person name="Scheremetjew M."/>
            <person name="Finn R."/>
            <person name="Kale V."/>
            <person name="Holt S."/>
            <person name="Cochrane G."/>
            <person name="Meng A."/>
            <person name="Brown T."/>
            <person name="Cohen L."/>
        </authorList>
    </citation>
    <scope>NUCLEOTIDE SEQUENCE</scope>
    <source>
        <strain evidence="3">CCMP1258.1</strain>
    </source>
</reference>
<evidence type="ECO:0000256" key="1">
    <source>
        <dbReference type="SAM" id="MobiDB-lite"/>
    </source>
</evidence>
<keyword evidence="2" id="KW-0812">Transmembrane</keyword>
<name>A0A6T9YHX0_BIGNA</name>
<keyword evidence="2" id="KW-0472">Membrane</keyword>
<feature type="transmembrane region" description="Helical" evidence="2">
    <location>
        <begin position="406"/>
        <end position="431"/>
    </location>
</feature>
<dbReference type="EMBL" id="HBHA01001447">
    <property type="protein sequence ID" value="CAD9579890.1"/>
    <property type="molecule type" value="Transcribed_RNA"/>
</dbReference>
<organism evidence="3">
    <name type="scientific">Bigelowiella natans</name>
    <name type="common">Pedinomonas minutissima</name>
    <name type="synonym">Chlorarachnion sp. (strain CCMP621)</name>
    <dbReference type="NCBI Taxonomy" id="227086"/>
    <lineage>
        <taxon>Eukaryota</taxon>
        <taxon>Sar</taxon>
        <taxon>Rhizaria</taxon>
        <taxon>Cercozoa</taxon>
        <taxon>Chlorarachniophyceae</taxon>
        <taxon>Bigelowiella</taxon>
    </lineage>
</organism>
<gene>
    <name evidence="3" type="ORF">BIGN1055_LOCUS927</name>
</gene>
<proteinExistence type="predicted"/>
<evidence type="ECO:0000313" key="3">
    <source>
        <dbReference type="EMBL" id="CAD9579890.1"/>
    </source>
</evidence>
<feature type="region of interest" description="Disordered" evidence="1">
    <location>
        <begin position="52"/>
        <end position="119"/>
    </location>
</feature>
<accession>A0A6T9YHX0</accession>
<feature type="transmembrane region" description="Helical" evidence="2">
    <location>
        <begin position="366"/>
        <end position="394"/>
    </location>
</feature>
<protein>
    <submittedName>
        <fullName evidence="3">Uncharacterized protein</fullName>
    </submittedName>
</protein>
<feature type="compositionally biased region" description="Basic and acidic residues" evidence="1">
    <location>
        <begin position="74"/>
        <end position="90"/>
    </location>
</feature>
<keyword evidence="2" id="KW-1133">Transmembrane helix</keyword>
<dbReference type="AlphaFoldDB" id="A0A6T9YHX0"/>
<evidence type="ECO:0000256" key="2">
    <source>
        <dbReference type="SAM" id="Phobius"/>
    </source>
</evidence>
<feature type="compositionally biased region" description="Acidic residues" evidence="1">
    <location>
        <begin position="109"/>
        <end position="119"/>
    </location>
</feature>
<feature type="transmembrane region" description="Helical" evidence="2">
    <location>
        <begin position="297"/>
        <end position="326"/>
    </location>
</feature>
<sequence>MFLPDGEILEEKDEALVTEKINNIYGRSIPKRGFLADAPHVSMYYNSEGDPIYHDTKTNKFSTHPPPSPPPERLGIHSRKDEKTDTKDSSDYGAAAKEGGADRHNPYSESDDEADDEDDVLESLCDKRRQRIRNVLCGGQKTLGCFPTGQVASAYLIALFFILLFTGVILWVQPQITKAQHVIADNADMGGAYMDTASEKSKGVVGNVRSYIGNITNILNETRTVLEYSSAALNRTNVSAEIKNDVAYATSNVKFLLDFSITQLTSIEEALNILDGGAPLFKTSGIILRYLATIIRAIAAAFQVAVIMASIFAMIISLLFMFYILYKMNKTLVDLTKGQYHSLREKRGGSNQSNVRNFDISMVPNFIGYFAMTIATGYIICFLALFLILFVLSFKYTYELLRIRRIYMSIVAFLVGLVFRSLILQPLIVYLCIEDGIVRRDRKLLWECYMGLMAMYDRIGN</sequence>
<feature type="transmembrane region" description="Helical" evidence="2">
    <location>
        <begin position="152"/>
        <end position="172"/>
    </location>
</feature>